<keyword evidence="3" id="KW-1185">Reference proteome</keyword>
<dbReference type="EMBL" id="FMYP01000017">
    <property type="protein sequence ID" value="SDC10858.1"/>
    <property type="molecule type" value="Genomic_DNA"/>
</dbReference>
<proteinExistence type="predicted"/>
<feature type="transmembrane region" description="Helical" evidence="1">
    <location>
        <begin position="7"/>
        <end position="30"/>
    </location>
</feature>
<name>A0A1G6IWJ8_9BACT</name>
<protein>
    <submittedName>
        <fullName evidence="2">Uncharacterized protein</fullName>
    </submittedName>
</protein>
<evidence type="ECO:0000313" key="2">
    <source>
        <dbReference type="EMBL" id="SDC10858.1"/>
    </source>
</evidence>
<sequence>MKVLKITVIVCFVLLFFSAWFTITTVLFPLSSAIHDVFTRDHFVKMVVQIETQESGAGRSQMVLSYCIINGKKLGVHDADEDKVEIDKFYYVWYNTKTDKVYLTDKNSLYYDAYGELVHALILVFAAIGIAILLFFTIRFIDRRVK</sequence>
<dbReference type="AlphaFoldDB" id="A0A1G6IWJ8"/>
<reference evidence="2 3" key="1">
    <citation type="submission" date="2016-09" db="EMBL/GenBank/DDBJ databases">
        <authorList>
            <person name="Capua I."/>
            <person name="De Benedictis P."/>
            <person name="Joannis T."/>
            <person name="Lombin L.H."/>
            <person name="Cattoli G."/>
        </authorList>
    </citation>
    <scope>NUCLEOTIDE SEQUENCE [LARGE SCALE GENOMIC DNA]</scope>
    <source>
        <strain evidence="2 3">A7P-90m</strain>
    </source>
</reference>
<keyword evidence="1" id="KW-1133">Transmembrane helix</keyword>
<keyword evidence="1" id="KW-0472">Membrane</keyword>
<accession>A0A1G6IWJ8</accession>
<organism evidence="2 3">
    <name type="scientific">Williamwhitmania taraxaci</name>
    <dbReference type="NCBI Taxonomy" id="1640674"/>
    <lineage>
        <taxon>Bacteria</taxon>
        <taxon>Pseudomonadati</taxon>
        <taxon>Bacteroidota</taxon>
        <taxon>Bacteroidia</taxon>
        <taxon>Bacteroidales</taxon>
        <taxon>Williamwhitmaniaceae</taxon>
        <taxon>Williamwhitmania</taxon>
    </lineage>
</organism>
<evidence type="ECO:0000256" key="1">
    <source>
        <dbReference type="SAM" id="Phobius"/>
    </source>
</evidence>
<gene>
    <name evidence="2" type="ORF">SAMN05216323_101749</name>
</gene>
<dbReference type="STRING" id="1640674.SAMN05216323_101749"/>
<feature type="transmembrane region" description="Helical" evidence="1">
    <location>
        <begin position="117"/>
        <end position="141"/>
    </location>
</feature>
<keyword evidence="1" id="KW-0812">Transmembrane</keyword>
<dbReference type="Proteomes" id="UP000199452">
    <property type="component" value="Unassembled WGS sequence"/>
</dbReference>
<evidence type="ECO:0000313" key="3">
    <source>
        <dbReference type="Proteomes" id="UP000199452"/>
    </source>
</evidence>
<dbReference type="RefSeq" id="WP_092437111.1">
    <property type="nucleotide sequence ID" value="NZ_FMYP01000017.1"/>
</dbReference>